<dbReference type="AlphaFoldDB" id="A0A812YY42"/>
<reference evidence="1" key="1">
    <citation type="submission" date="2021-02" db="EMBL/GenBank/DDBJ databases">
        <authorList>
            <person name="Dougan E. K."/>
            <person name="Rhodes N."/>
            <person name="Thang M."/>
            <person name="Chan C."/>
        </authorList>
    </citation>
    <scope>NUCLEOTIDE SEQUENCE</scope>
</reference>
<dbReference type="EMBL" id="CAJNJA010044486">
    <property type="protein sequence ID" value="CAE7802246.1"/>
    <property type="molecule type" value="Genomic_DNA"/>
</dbReference>
<evidence type="ECO:0000313" key="1">
    <source>
        <dbReference type="EMBL" id="CAE7802246.1"/>
    </source>
</evidence>
<feature type="non-terminal residue" evidence="1">
    <location>
        <position position="1"/>
    </location>
</feature>
<organism evidence="1 2">
    <name type="scientific">Symbiodinium necroappetens</name>
    <dbReference type="NCBI Taxonomy" id="1628268"/>
    <lineage>
        <taxon>Eukaryota</taxon>
        <taxon>Sar</taxon>
        <taxon>Alveolata</taxon>
        <taxon>Dinophyceae</taxon>
        <taxon>Suessiales</taxon>
        <taxon>Symbiodiniaceae</taxon>
        <taxon>Symbiodinium</taxon>
    </lineage>
</organism>
<feature type="non-terminal residue" evidence="1">
    <location>
        <position position="73"/>
    </location>
</feature>
<name>A0A812YY42_9DINO</name>
<dbReference type="OrthoDB" id="448935at2759"/>
<sequence>VKQAKKEAEKSNLGPKLLITFKSPDGRDNKTVTFTKRPLGVSCSMDSMPIVVGEKPVGEAAEAGIAEGWILCQ</sequence>
<accession>A0A812YY42</accession>
<comment type="caution">
    <text evidence="1">The sequence shown here is derived from an EMBL/GenBank/DDBJ whole genome shotgun (WGS) entry which is preliminary data.</text>
</comment>
<gene>
    <name evidence="1" type="primary">fadB</name>
    <name evidence="1" type="ORF">SNEC2469_LOCUS23683</name>
</gene>
<proteinExistence type="predicted"/>
<keyword evidence="2" id="KW-1185">Reference proteome</keyword>
<dbReference type="Proteomes" id="UP000601435">
    <property type="component" value="Unassembled WGS sequence"/>
</dbReference>
<protein>
    <submittedName>
        <fullName evidence="1">FadB protein</fullName>
    </submittedName>
</protein>
<evidence type="ECO:0000313" key="2">
    <source>
        <dbReference type="Proteomes" id="UP000601435"/>
    </source>
</evidence>